<name>A0A1C7F860_9VIBR</name>
<evidence type="ECO:0000313" key="3">
    <source>
        <dbReference type="Proteomes" id="UP000092528"/>
    </source>
</evidence>
<feature type="transmembrane region" description="Helical" evidence="1">
    <location>
        <begin position="49"/>
        <end position="68"/>
    </location>
</feature>
<dbReference type="RefSeq" id="WP_065545173.1">
    <property type="nucleotide sequence ID" value="NZ_CP016414.1"/>
</dbReference>
<evidence type="ECO:0008006" key="4">
    <source>
        <dbReference type="Google" id="ProtNLM"/>
    </source>
</evidence>
<proteinExistence type="predicted"/>
<dbReference type="PATRIC" id="fig|45658.7.peg.820"/>
<dbReference type="EMBL" id="CP016414">
    <property type="protein sequence ID" value="ANU35987.1"/>
    <property type="molecule type" value="Genomic_DNA"/>
</dbReference>
<accession>A0A1C7F860</accession>
<evidence type="ECO:0000313" key="2">
    <source>
        <dbReference type="EMBL" id="ANU35987.1"/>
    </source>
</evidence>
<dbReference type="Proteomes" id="UP000092528">
    <property type="component" value="Chromosome 1"/>
</dbReference>
<gene>
    <name evidence="2" type="ORF">VSVS05_00856</name>
</gene>
<feature type="transmembrane region" description="Helical" evidence="1">
    <location>
        <begin position="20"/>
        <end position="43"/>
    </location>
</feature>
<evidence type="ECO:0000256" key="1">
    <source>
        <dbReference type="SAM" id="Phobius"/>
    </source>
</evidence>
<organism evidence="2 3">
    <name type="scientific">Vibrio scophthalmi</name>
    <dbReference type="NCBI Taxonomy" id="45658"/>
    <lineage>
        <taxon>Bacteria</taxon>
        <taxon>Pseudomonadati</taxon>
        <taxon>Pseudomonadota</taxon>
        <taxon>Gammaproteobacteria</taxon>
        <taxon>Vibrionales</taxon>
        <taxon>Vibrionaceae</taxon>
        <taxon>Vibrio</taxon>
    </lineage>
</organism>
<dbReference type="AlphaFoldDB" id="A0A1C7F860"/>
<feature type="transmembrane region" description="Helical" evidence="1">
    <location>
        <begin position="124"/>
        <end position="142"/>
    </location>
</feature>
<reference evidence="2 3" key="1">
    <citation type="submission" date="2016-07" db="EMBL/GenBank/DDBJ databases">
        <title>Genome sequencing of Vibrio scophthalmi strain VS-05, an isolated from Paralichthys olivaceus.</title>
        <authorList>
            <person name="Han H.-J."/>
        </authorList>
    </citation>
    <scope>NUCLEOTIDE SEQUENCE [LARGE SCALE GENOMIC DNA]</scope>
    <source>
        <strain evidence="2 3">VS-05</strain>
    </source>
</reference>
<feature type="transmembrane region" description="Helical" evidence="1">
    <location>
        <begin position="75"/>
        <end position="92"/>
    </location>
</feature>
<dbReference type="GeneID" id="96871146"/>
<keyword evidence="1" id="KW-0812">Transmembrane</keyword>
<keyword evidence="3" id="KW-1185">Reference proteome</keyword>
<sequence>MANPEFKETLDTLDRISVCLYRVGISCFSLSLLALSTILSGLFTHLSEYYSLTLLVICISAALTAANLHVYSKHVRAVICWSAWIGILLMLSDASQSRVWLSLGFLFVSFSGIALKESFCFKVLGLKLVPVLLALSTFSLWLEQPWGGSVLLALAGLVMGNLSITKWRMPLHFDIGNKANYEI</sequence>
<keyword evidence="1" id="KW-1133">Transmembrane helix</keyword>
<feature type="transmembrane region" description="Helical" evidence="1">
    <location>
        <begin position="98"/>
        <end position="115"/>
    </location>
</feature>
<protein>
    <recommendedName>
        <fullName evidence="4">Arabinose efflux permease</fullName>
    </recommendedName>
</protein>
<feature type="transmembrane region" description="Helical" evidence="1">
    <location>
        <begin position="148"/>
        <end position="164"/>
    </location>
</feature>
<keyword evidence="1" id="KW-0472">Membrane</keyword>
<dbReference type="Pfam" id="PF10063">
    <property type="entry name" value="DUF2301"/>
    <property type="match status" value="1"/>
</dbReference>
<dbReference type="InterPro" id="IPR019275">
    <property type="entry name" value="DUF2301"/>
</dbReference>